<accession>A0ABR7TGB7</accession>
<gene>
    <name evidence="1" type="ORF">ICL07_01120</name>
</gene>
<protein>
    <submittedName>
        <fullName evidence="1">Uncharacterized protein</fullName>
    </submittedName>
</protein>
<organism evidence="1 2">
    <name type="scientific">Chitinophaga qingshengii</name>
    <dbReference type="NCBI Taxonomy" id="1569794"/>
    <lineage>
        <taxon>Bacteria</taxon>
        <taxon>Pseudomonadati</taxon>
        <taxon>Bacteroidota</taxon>
        <taxon>Chitinophagia</taxon>
        <taxon>Chitinophagales</taxon>
        <taxon>Chitinophagaceae</taxon>
        <taxon>Chitinophaga</taxon>
    </lineage>
</organism>
<reference evidence="1 2" key="1">
    <citation type="submission" date="2020-09" db="EMBL/GenBank/DDBJ databases">
        <title>Genome sequences of type strains of Chitinophaga qingshengii and Chitinophaga varians.</title>
        <authorList>
            <person name="Kittiwongwattana C."/>
        </authorList>
    </citation>
    <scope>NUCLEOTIDE SEQUENCE [LARGE SCALE GENOMIC DNA]</scope>
    <source>
        <strain evidence="1 2">JCM 30026</strain>
    </source>
</reference>
<dbReference type="EMBL" id="JACVFC010000001">
    <property type="protein sequence ID" value="MBC9928953.1"/>
    <property type="molecule type" value="Genomic_DNA"/>
</dbReference>
<name>A0ABR7TGB7_9BACT</name>
<proteinExistence type="predicted"/>
<sequence>MVVALVAFLVLLILGKQQVVSLDLTDTQVEIIFRRLFRRYIIRVNIADTVLLLTEHEQVSRKSVFVDDLYYVLHIVTNGKTEAFVSTRGMFTLTMLRTFMQDFTAAKAKL</sequence>
<keyword evidence="2" id="KW-1185">Reference proteome</keyword>
<evidence type="ECO:0000313" key="2">
    <source>
        <dbReference type="Proteomes" id="UP000659124"/>
    </source>
</evidence>
<evidence type="ECO:0000313" key="1">
    <source>
        <dbReference type="EMBL" id="MBC9928953.1"/>
    </source>
</evidence>
<dbReference type="Proteomes" id="UP000659124">
    <property type="component" value="Unassembled WGS sequence"/>
</dbReference>
<dbReference type="RefSeq" id="WP_188086110.1">
    <property type="nucleotide sequence ID" value="NZ_JACVFC010000001.1"/>
</dbReference>
<comment type="caution">
    <text evidence="1">The sequence shown here is derived from an EMBL/GenBank/DDBJ whole genome shotgun (WGS) entry which is preliminary data.</text>
</comment>